<evidence type="ECO:0000313" key="4">
    <source>
        <dbReference type="Proteomes" id="UP001161325"/>
    </source>
</evidence>
<keyword evidence="1" id="KW-0324">Glycolysis</keyword>
<accession>A0AA37VE21</accession>
<dbReference type="RefSeq" id="WP_284348956.1">
    <property type="nucleotide sequence ID" value="NZ_BRXS01000002.1"/>
</dbReference>
<reference evidence="3" key="1">
    <citation type="submission" date="2022-08" db="EMBL/GenBank/DDBJ databases">
        <title>Draft genome sequencing of Roseisolibacter agri AW1220.</title>
        <authorList>
            <person name="Tobiishi Y."/>
            <person name="Tonouchi A."/>
        </authorList>
    </citation>
    <scope>NUCLEOTIDE SEQUENCE</scope>
    <source>
        <strain evidence="3">AW1220</strain>
    </source>
</reference>
<dbReference type="GO" id="GO:0016791">
    <property type="term" value="F:phosphatase activity"/>
    <property type="evidence" value="ECO:0007669"/>
    <property type="project" value="TreeGrafter"/>
</dbReference>
<dbReference type="Proteomes" id="UP001161325">
    <property type="component" value="Unassembled WGS sequence"/>
</dbReference>
<organism evidence="3 4">
    <name type="scientific">Roseisolibacter agri</name>
    <dbReference type="NCBI Taxonomy" id="2014610"/>
    <lineage>
        <taxon>Bacteria</taxon>
        <taxon>Pseudomonadati</taxon>
        <taxon>Gemmatimonadota</taxon>
        <taxon>Gemmatimonadia</taxon>
        <taxon>Gemmatimonadales</taxon>
        <taxon>Gemmatimonadaceae</taxon>
        <taxon>Roseisolibacter</taxon>
    </lineage>
</organism>
<dbReference type="EMBL" id="BRXS01000002">
    <property type="protein sequence ID" value="GLC24509.1"/>
    <property type="molecule type" value="Genomic_DNA"/>
</dbReference>
<dbReference type="CDD" id="cd07067">
    <property type="entry name" value="HP_PGM_like"/>
    <property type="match status" value="1"/>
</dbReference>
<dbReference type="InterPro" id="IPR050275">
    <property type="entry name" value="PGM_Phosphatase"/>
</dbReference>
<dbReference type="SUPFAM" id="SSF53254">
    <property type="entry name" value="Phosphoglycerate mutase-like"/>
    <property type="match status" value="1"/>
</dbReference>
<dbReference type="InterPro" id="IPR013078">
    <property type="entry name" value="His_Pase_superF_clade-1"/>
</dbReference>
<comment type="caution">
    <text evidence="3">The sequence shown here is derived from an EMBL/GenBank/DDBJ whole genome shotgun (WGS) entry which is preliminary data.</text>
</comment>
<dbReference type="InterPro" id="IPR029033">
    <property type="entry name" value="His_PPase_superfam"/>
</dbReference>
<gene>
    <name evidence="3" type="ORF">rosag_10220</name>
</gene>
<dbReference type="PANTHER" id="PTHR48100:SF1">
    <property type="entry name" value="HISTIDINE PHOSPHATASE FAMILY PROTEIN-RELATED"/>
    <property type="match status" value="1"/>
</dbReference>
<keyword evidence="4" id="KW-1185">Reference proteome</keyword>
<dbReference type="AlphaFoldDB" id="A0AA37VE21"/>
<dbReference type="Pfam" id="PF00300">
    <property type="entry name" value="His_Phos_1"/>
    <property type="match status" value="1"/>
</dbReference>
<dbReference type="PANTHER" id="PTHR48100">
    <property type="entry name" value="BROAD-SPECIFICITY PHOSPHATASE YOR283W-RELATED"/>
    <property type="match status" value="1"/>
</dbReference>
<evidence type="ECO:0000256" key="2">
    <source>
        <dbReference type="ARBA" id="ARBA00023235"/>
    </source>
</evidence>
<dbReference type="SMART" id="SM00855">
    <property type="entry name" value="PGAM"/>
    <property type="match status" value="1"/>
</dbReference>
<name>A0AA37VE21_9BACT</name>
<protein>
    <submittedName>
        <fullName evidence="3">Phosphoglycerate mutase</fullName>
    </submittedName>
</protein>
<evidence type="ECO:0000313" key="3">
    <source>
        <dbReference type="EMBL" id="GLC24509.1"/>
    </source>
</evidence>
<evidence type="ECO:0000256" key="1">
    <source>
        <dbReference type="ARBA" id="ARBA00023152"/>
    </source>
</evidence>
<dbReference type="Gene3D" id="3.40.50.1240">
    <property type="entry name" value="Phosphoglycerate mutase-like"/>
    <property type="match status" value="1"/>
</dbReference>
<keyword evidence="2" id="KW-0413">Isomerase</keyword>
<dbReference type="PROSITE" id="PS00175">
    <property type="entry name" value="PG_MUTASE"/>
    <property type="match status" value="1"/>
</dbReference>
<dbReference type="InterPro" id="IPR001345">
    <property type="entry name" value="PG/BPGM_mutase_AS"/>
</dbReference>
<sequence>MPQPPAPATLWLVRHGESAANVAREAALASASAEIDIRHSDLDVPLSPLGERQATALGRWWSEQPAAERPTVVVASPYARARRTAERIVAAGALAPEAVASGNGAAPVQAVLLDERWREKELGLFYTLTHHGVAQRHPEQWALRQQLGHFYYRPPNGESGADVAFRVRAALDAVAREHAGERVLVVCHQIVILCARYVLDRLDEAGLGELWRRYDLANCSVTTYRPDATGRLALERYNFTVPLTDEDTPVTNEPAHSTGPA</sequence>
<dbReference type="GO" id="GO:0005737">
    <property type="term" value="C:cytoplasm"/>
    <property type="evidence" value="ECO:0007669"/>
    <property type="project" value="TreeGrafter"/>
</dbReference>
<proteinExistence type="predicted"/>